<dbReference type="RefSeq" id="WP_151051167.1">
    <property type="nucleotide sequence ID" value="NZ_CP031700.1"/>
</dbReference>
<dbReference type="KEGG" id="nzl:D0T92_06090"/>
<protein>
    <recommendedName>
        <fullName evidence="3">DUF3630 family protein</fullName>
    </recommendedName>
</protein>
<gene>
    <name evidence="1" type="ORF">D0T92_06090</name>
</gene>
<dbReference type="EMBL" id="CP031700">
    <property type="protein sequence ID" value="QEY26140.1"/>
    <property type="molecule type" value="Genomic_DNA"/>
</dbReference>
<organism evidence="1 2">
    <name type="scientific">Neisseria zalophi</name>
    <dbReference type="NCBI Taxonomy" id="640030"/>
    <lineage>
        <taxon>Bacteria</taxon>
        <taxon>Pseudomonadati</taxon>
        <taxon>Pseudomonadota</taxon>
        <taxon>Betaproteobacteria</taxon>
        <taxon>Neisseriales</taxon>
        <taxon>Neisseriaceae</taxon>
        <taxon>Neisseria</taxon>
    </lineage>
</organism>
<dbReference type="OrthoDB" id="7210948at2"/>
<dbReference type="Proteomes" id="UP000325713">
    <property type="component" value="Chromosome"/>
</dbReference>
<reference evidence="1 2" key="1">
    <citation type="submission" date="2018-08" db="EMBL/GenBank/DDBJ databases">
        <title>Neisseria zalophi ATCC BAA-2455 complete genome.</title>
        <authorList>
            <person name="Veseli I.A."/>
            <person name="Buttler R."/>
            <person name="Mascarenhas dos Santos A.C."/>
            <person name="Pombert J.-F."/>
        </authorList>
    </citation>
    <scope>NUCLEOTIDE SEQUENCE [LARGE SCALE GENOMIC DNA]</scope>
    <source>
        <strain evidence="1 2">ATCC BAA-2455</strain>
    </source>
</reference>
<accession>A0A5J6PZK3</accession>
<keyword evidence="2" id="KW-1185">Reference proteome</keyword>
<proteinExistence type="predicted"/>
<evidence type="ECO:0000313" key="2">
    <source>
        <dbReference type="Proteomes" id="UP000325713"/>
    </source>
</evidence>
<name>A0A5J6PZK3_9NEIS</name>
<evidence type="ECO:0000313" key="1">
    <source>
        <dbReference type="EMBL" id="QEY26140.1"/>
    </source>
</evidence>
<sequence length="91" mass="10320">MNEKTIIIGNEYDEELMSLLLKILHDMNAVKIDENMALAGSQDLYFINFNINGCNLKVERETYIGISLTGSPELINNIQNKIDLLKQGYPT</sequence>
<evidence type="ECO:0008006" key="3">
    <source>
        <dbReference type="Google" id="ProtNLM"/>
    </source>
</evidence>
<dbReference type="AlphaFoldDB" id="A0A5J6PZK3"/>